<dbReference type="InterPro" id="IPR001054">
    <property type="entry name" value="A/G_cyclase"/>
</dbReference>
<comment type="caution">
    <text evidence="4">The sequence shown here is derived from an EMBL/GenBank/DDBJ whole genome shotgun (WGS) entry which is preliminary data.</text>
</comment>
<dbReference type="Proteomes" id="UP001604335">
    <property type="component" value="Unassembled WGS sequence"/>
</dbReference>
<dbReference type="SMART" id="SM00065">
    <property type="entry name" value="GAF"/>
    <property type="match status" value="1"/>
</dbReference>
<reference evidence="5" key="1">
    <citation type="journal article" date="2024" name="Algal Res.">
        <title>Biochemical, toxicological and genomic investigation of a high-biomass producing Limnothrix strain isolated from Italian shallow drinking water reservoir.</title>
        <authorList>
            <person name="Simonazzi M."/>
            <person name="Shishido T.K."/>
            <person name="Delbaje E."/>
            <person name="Wahlsten M."/>
            <person name="Fewer D.P."/>
            <person name="Sivonen K."/>
            <person name="Pezzolesi L."/>
            <person name="Pistocchi R."/>
        </authorList>
    </citation>
    <scope>NUCLEOTIDE SEQUENCE [LARGE SCALE GENOMIC DNA]</scope>
    <source>
        <strain evidence="5">LRLZ20PSL1</strain>
    </source>
</reference>
<dbReference type="SMART" id="SM00044">
    <property type="entry name" value="CYCc"/>
    <property type="match status" value="1"/>
</dbReference>
<dbReference type="SMART" id="SM00240">
    <property type="entry name" value="FHA"/>
    <property type="match status" value="1"/>
</dbReference>
<dbReference type="SUPFAM" id="SSF49879">
    <property type="entry name" value="SMAD/FHA domain"/>
    <property type="match status" value="1"/>
</dbReference>
<dbReference type="RefSeq" id="WP_393010577.1">
    <property type="nucleotide sequence ID" value="NZ_JAZAQF010000014.1"/>
</dbReference>
<dbReference type="EMBL" id="JAZAQF010000014">
    <property type="protein sequence ID" value="MFG3816576.1"/>
    <property type="molecule type" value="Genomic_DNA"/>
</dbReference>
<dbReference type="CDD" id="cd00060">
    <property type="entry name" value="FHA"/>
    <property type="match status" value="1"/>
</dbReference>
<keyword evidence="5" id="KW-1185">Reference proteome</keyword>
<dbReference type="InterPro" id="IPR050697">
    <property type="entry name" value="Adenylyl/Guanylyl_Cyclase_3/4"/>
</dbReference>
<evidence type="ECO:0000313" key="4">
    <source>
        <dbReference type="EMBL" id="MFG3816576.1"/>
    </source>
</evidence>
<dbReference type="Pfam" id="PF00498">
    <property type="entry name" value="FHA"/>
    <property type="match status" value="1"/>
</dbReference>
<comment type="similarity">
    <text evidence="1">Belongs to the adenylyl cyclase class-3 family.</text>
</comment>
<accession>A0ABW7C693</accession>
<dbReference type="InterPro" id="IPR029787">
    <property type="entry name" value="Nucleotide_cyclase"/>
</dbReference>
<feature type="domain" description="FHA" evidence="2">
    <location>
        <begin position="25"/>
        <end position="76"/>
    </location>
</feature>
<dbReference type="InterPro" id="IPR000253">
    <property type="entry name" value="FHA_dom"/>
</dbReference>
<dbReference type="Gene3D" id="3.30.450.40">
    <property type="match status" value="1"/>
</dbReference>
<evidence type="ECO:0000313" key="5">
    <source>
        <dbReference type="Proteomes" id="UP001604335"/>
    </source>
</evidence>
<dbReference type="SUPFAM" id="SSF55073">
    <property type="entry name" value="Nucleotide cyclase"/>
    <property type="match status" value="1"/>
</dbReference>
<sequence length="600" mass="66269">MAEIQLRLQVPGSPDRLIPVETDSVTIGRASDCELPLSPYGVSRHHARISRVDQASPWMVEDLQSKNGTRLNQTPLQQPTPIAHGDRIYIENVCITVLLAGVGTANAVANPTITRSRQSPQGPKAVYSQRVQVPLNPEALPPTVSVVRPNLVKLPLIDATADGKMRISRDASDLKEQWLRTSEGSGDSLYERDRTIARLRDLVEIAKGLTSAASSNAIFSQVQEVVFRYLTNIERLALLVDVEGNGQLQLLNAAARETERARDLTLNSGWISQSICQKVFKEKIALQTADAQADERFGAEQSILYKGIRSAMAVPLWNEDKVVGVLYADANLSSESWVQEGEDDLSFFSALANLVAASVQRWLLTRKLQEEERLCQKLERYHSPAVVQQMIAAGTHEDGRIPTTDGELSILFADIVGFTALSERLSPAEVADLLNRFFEEMLQEVFALGGTLDKFIGDCIMAFFGAPEPQPDHADRAVIAARRMLERLDDLNKRNVLGEHLQLRIAINSGRAVVGDVGSSQRMDYTVLGGAVNLAARMEAICPVGQCIISANTYDLVSRKMNWVQMGEFRFKGIERPIPIFQDGHRAQELELVKLLTEPS</sequence>
<dbReference type="InterPro" id="IPR003018">
    <property type="entry name" value="GAF"/>
</dbReference>
<proteinExistence type="inferred from homology"/>
<dbReference type="InterPro" id="IPR029016">
    <property type="entry name" value="GAF-like_dom_sf"/>
</dbReference>
<dbReference type="Gene3D" id="3.30.70.1230">
    <property type="entry name" value="Nucleotide cyclase"/>
    <property type="match status" value="1"/>
</dbReference>
<dbReference type="PANTHER" id="PTHR43081">
    <property type="entry name" value="ADENYLATE CYCLASE, TERMINAL-DIFFERENTIATION SPECIFIC-RELATED"/>
    <property type="match status" value="1"/>
</dbReference>
<protein>
    <submittedName>
        <fullName evidence="4">Adenylate/guanylate cyclase domain-containing protein</fullName>
    </submittedName>
</protein>
<dbReference type="Gene3D" id="2.60.200.20">
    <property type="match status" value="1"/>
</dbReference>
<organism evidence="4 5">
    <name type="scientific">Limnothrix redekei LRLZ20PSL1</name>
    <dbReference type="NCBI Taxonomy" id="3112953"/>
    <lineage>
        <taxon>Bacteria</taxon>
        <taxon>Bacillati</taxon>
        <taxon>Cyanobacteriota</taxon>
        <taxon>Cyanophyceae</taxon>
        <taxon>Pseudanabaenales</taxon>
        <taxon>Pseudanabaenaceae</taxon>
        <taxon>Limnothrix</taxon>
    </lineage>
</organism>
<dbReference type="SUPFAM" id="SSF55781">
    <property type="entry name" value="GAF domain-like"/>
    <property type="match status" value="1"/>
</dbReference>
<gene>
    <name evidence="4" type="ORF">VPK24_02915</name>
</gene>
<dbReference type="Pfam" id="PF01590">
    <property type="entry name" value="GAF"/>
    <property type="match status" value="1"/>
</dbReference>
<dbReference type="CDD" id="cd07302">
    <property type="entry name" value="CHD"/>
    <property type="match status" value="1"/>
</dbReference>
<dbReference type="PROSITE" id="PS50125">
    <property type="entry name" value="GUANYLATE_CYCLASE_2"/>
    <property type="match status" value="1"/>
</dbReference>
<feature type="domain" description="Guanylate cyclase" evidence="3">
    <location>
        <begin position="409"/>
        <end position="539"/>
    </location>
</feature>
<evidence type="ECO:0000259" key="3">
    <source>
        <dbReference type="PROSITE" id="PS50125"/>
    </source>
</evidence>
<evidence type="ECO:0000256" key="1">
    <source>
        <dbReference type="ARBA" id="ARBA00005381"/>
    </source>
</evidence>
<dbReference type="InterPro" id="IPR008984">
    <property type="entry name" value="SMAD_FHA_dom_sf"/>
</dbReference>
<dbReference type="PROSITE" id="PS50006">
    <property type="entry name" value="FHA_DOMAIN"/>
    <property type="match status" value="1"/>
</dbReference>
<evidence type="ECO:0000259" key="2">
    <source>
        <dbReference type="PROSITE" id="PS50006"/>
    </source>
</evidence>
<name>A0ABW7C693_9CYAN</name>
<dbReference type="PANTHER" id="PTHR43081:SF1">
    <property type="entry name" value="ADENYLATE CYCLASE, TERMINAL-DIFFERENTIATION SPECIFIC"/>
    <property type="match status" value="1"/>
</dbReference>
<dbReference type="Pfam" id="PF00211">
    <property type="entry name" value="Guanylate_cyc"/>
    <property type="match status" value="1"/>
</dbReference>